<evidence type="ECO:0008006" key="4">
    <source>
        <dbReference type="Google" id="ProtNLM"/>
    </source>
</evidence>
<sequence length="493" mass="52176">MGFRVRSFCVLAAAGLLALPGARPAVAQTAAQTGVGSRVTVSADPEVLARSARDSRDAGDHAGAAEAFAEAGRALVLNHDAAGAAEAFTDAARSRLALGDVDGAYAVLAEAARRLEAAGPEAHGAAGRATASLARIRTNQGRYAEALALLDRSEALGGDALDGPGQAALAYDRARILDFLGRAEESEVHARRALTLRREHLGEADSLTGDAQNQLAVSLQAQGRYDEADRAYRGALTVYEAVNGPDHPHVAIALSNLGNILRRRGREHAAEPVYRRAVRIAESSGDDELLAQCLTNLGWHLRMTGRSPEADPVFRRAADLLVTVAGPDHPFTGIAFANLALILGDQDRHAEAEPLFVQALAALEPAVGTDSPDILATLDGYAHTLAKLDRKAEADAVYGRTLDIARSRLSPGHPEAMRQTVAVADFLLDDGRAAEARRHLDEAEAALFQRIGAATDPRAGALRRTQALFERQVRADWSLAHPARAENSLTPNP</sequence>
<dbReference type="Pfam" id="PF13374">
    <property type="entry name" value="TPR_10"/>
    <property type="match status" value="2"/>
</dbReference>
<keyword evidence="3" id="KW-1185">Reference proteome</keyword>
<dbReference type="Pfam" id="PF13424">
    <property type="entry name" value="TPR_12"/>
    <property type="match status" value="2"/>
</dbReference>
<proteinExistence type="predicted"/>
<dbReference type="PANTHER" id="PTHR46082:SF6">
    <property type="entry name" value="AAA+ ATPASE DOMAIN-CONTAINING PROTEIN-RELATED"/>
    <property type="match status" value="1"/>
</dbReference>
<evidence type="ECO:0000313" key="2">
    <source>
        <dbReference type="EMBL" id="GAD60630.1"/>
    </source>
</evidence>
<protein>
    <recommendedName>
        <fullName evidence="4">Kinesin light chain</fullName>
    </recommendedName>
</protein>
<dbReference type="AlphaFoldDB" id="A0A8E0NDY0"/>
<dbReference type="InterPro" id="IPR011990">
    <property type="entry name" value="TPR-like_helical_dom_sf"/>
</dbReference>
<comment type="caution">
    <text evidence="2">The sequence shown here is derived from an EMBL/GenBank/DDBJ whole genome shotgun (WGS) entry which is preliminary data.</text>
</comment>
<evidence type="ECO:0000256" key="1">
    <source>
        <dbReference type="SAM" id="SignalP"/>
    </source>
</evidence>
<name>A0A8E0NDY0_9CAUL</name>
<evidence type="ECO:0000313" key="3">
    <source>
        <dbReference type="Proteomes" id="UP000016569"/>
    </source>
</evidence>
<dbReference type="OrthoDB" id="9787760at2"/>
<dbReference type="InterPro" id="IPR011717">
    <property type="entry name" value="TPR-4"/>
</dbReference>
<dbReference type="GO" id="GO:0042802">
    <property type="term" value="F:identical protein binding"/>
    <property type="evidence" value="ECO:0007669"/>
    <property type="project" value="InterPro"/>
</dbReference>
<gene>
    <name evidence="2" type="ORF">MBEBAB_2880</name>
</gene>
<dbReference type="Pfam" id="PF13176">
    <property type="entry name" value="TPR_7"/>
    <property type="match status" value="1"/>
</dbReference>
<organism evidence="2 3">
    <name type="scientific">Brevundimonas abyssalis TAR-001</name>
    <dbReference type="NCBI Taxonomy" id="1391729"/>
    <lineage>
        <taxon>Bacteria</taxon>
        <taxon>Pseudomonadati</taxon>
        <taxon>Pseudomonadota</taxon>
        <taxon>Alphaproteobacteria</taxon>
        <taxon>Caulobacterales</taxon>
        <taxon>Caulobacteraceae</taxon>
        <taxon>Brevundimonas</taxon>
    </lineage>
</organism>
<dbReference type="PANTHER" id="PTHR46082">
    <property type="entry name" value="ATP/GTP-BINDING PROTEIN-RELATED"/>
    <property type="match status" value="1"/>
</dbReference>
<dbReference type="Pfam" id="PF07721">
    <property type="entry name" value="TPR_4"/>
    <property type="match status" value="1"/>
</dbReference>
<dbReference type="SUPFAM" id="SSF48452">
    <property type="entry name" value="TPR-like"/>
    <property type="match status" value="3"/>
</dbReference>
<reference evidence="3" key="1">
    <citation type="journal article" date="2013" name="Genome Announc.">
        <title>Draft Genome Sequence of the Dimorphic Prosthecate Bacterium Brevundimonas abyssalis TAR-001T.</title>
        <authorList>
            <person name="Tsubouchi T."/>
            <person name="Nishi S."/>
            <person name="Usui K."/>
            <person name="Shimane Y."/>
            <person name="Takaki Y."/>
            <person name="Maruyama T."/>
            <person name="Hatada Y."/>
        </authorList>
    </citation>
    <scope>NUCLEOTIDE SEQUENCE [LARGE SCALE GENOMIC DNA]</scope>
    <source>
        <strain evidence="3">TAR-001</strain>
    </source>
</reference>
<feature type="signal peptide" evidence="1">
    <location>
        <begin position="1"/>
        <end position="27"/>
    </location>
</feature>
<dbReference type="RefSeq" id="WP_021698724.1">
    <property type="nucleotide sequence ID" value="NZ_BATC01000097.1"/>
</dbReference>
<dbReference type="Gene3D" id="1.25.40.10">
    <property type="entry name" value="Tetratricopeptide repeat domain"/>
    <property type="match status" value="2"/>
</dbReference>
<dbReference type="InterPro" id="IPR053137">
    <property type="entry name" value="NLR-like"/>
</dbReference>
<feature type="chain" id="PRO_5034960479" description="Kinesin light chain" evidence="1">
    <location>
        <begin position="28"/>
        <end position="493"/>
    </location>
</feature>
<dbReference type="EMBL" id="BATC01000097">
    <property type="protein sequence ID" value="GAD60630.1"/>
    <property type="molecule type" value="Genomic_DNA"/>
</dbReference>
<accession>A0A8E0NDY0</accession>
<dbReference type="Proteomes" id="UP000016569">
    <property type="component" value="Unassembled WGS sequence"/>
</dbReference>
<keyword evidence="1" id="KW-0732">Signal</keyword>
<dbReference type="SMART" id="SM00028">
    <property type="entry name" value="TPR"/>
    <property type="match status" value="6"/>
</dbReference>
<dbReference type="InterPro" id="IPR019734">
    <property type="entry name" value="TPR_rpt"/>
</dbReference>